<evidence type="ECO:0000259" key="6">
    <source>
        <dbReference type="Pfam" id="PF03168"/>
    </source>
</evidence>
<sequence length="211" mass="23995">MSVKDTAGDHEHCERRRHRRRVLWSISLFIVVVLLVVFLVWLILRPTKPSFYLQDARVLNLNLSQPNFLSTTIQVTISSRNPNEHVGVFYDRLNIYAVYKSQQITPAVELPPFYQGHKDVDVWSPYLSGFFVPIAPYLCTNLLLDEAGGTIFLDVKIDGRVRWKVGDWTSDRYHIYVDCPAFLSFDGSSGGGTGDAPIIRFQQLSACSVEV</sequence>
<dbReference type="InterPro" id="IPR044839">
    <property type="entry name" value="NDR1-like"/>
</dbReference>
<keyword evidence="4 5" id="KW-0472">Membrane</keyword>
<feature type="domain" description="Late embryogenesis abundant protein LEA-2 subgroup" evidence="6">
    <location>
        <begin position="76"/>
        <end position="175"/>
    </location>
</feature>
<evidence type="ECO:0000256" key="2">
    <source>
        <dbReference type="ARBA" id="ARBA00022692"/>
    </source>
</evidence>
<dbReference type="GO" id="GO:0005886">
    <property type="term" value="C:plasma membrane"/>
    <property type="evidence" value="ECO:0007669"/>
    <property type="project" value="TreeGrafter"/>
</dbReference>
<dbReference type="EMBL" id="KZ451895">
    <property type="protein sequence ID" value="PKA65376.1"/>
    <property type="molecule type" value="Genomic_DNA"/>
</dbReference>
<dbReference type="GO" id="GO:0009506">
    <property type="term" value="C:plasmodesma"/>
    <property type="evidence" value="ECO:0007669"/>
    <property type="project" value="TreeGrafter"/>
</dbReference>
<dbReference type="AlphaFoldDB" id="A0A2I0BC53"/>
<dbReference type="InterPro" id="IPR004864">
    <property type="entry name" value="LEA_2"/>
</dbReference>
<protein>
    <submittedName>
        <fullName evidence="7">Protein NDR1</fullName>
    </submittedName>
</protein>
<dbReference type="GO" id="GO:0098542">
    <property type="term" value="P:defense response to other organism"/>
    <property type="evidence" value="ECO:0007669"/>
    <property type="project" value="InterPro"/>
</dbReference>
<evidence type="ECO:0000256" key="3">
    <source>
        <dbReference type="ARBA" id="ARBA00022989"/>
    </source>
</evidence>
<organism evidence="7 8">
    <name type="scientific">Apostasia shenzhenica</name>
    <dbReference type="NCBI Taxonomy" id="1088818"/>
    <lineage>
        <taxon>Eukaryota</taxon>
        <taxon>Viridiplantae</taxon>
        <taxon>Streptophyta</taxon>
        <taxon>Embryophyta</taxon>
        <taxon>Tracheophyta</taxon>
        <taxon>Spermatophyta</taxon>
        <taxon>Magnoliopsida</taxon>
        <taxon>Liliopsida</taxon>
        <taxon>Asparagales</taxon>
        <taxon>Orchidaceae</taxon>
        <taxon>Apostasioideae</taxon>
        <taxon>Apostasia</taxon>
    </lineage>
</organism>
<dbReference type="Pfam" id="PF03168">
    <property type="entry name" value="LEA_2"/>
    <property type="match status" value="1"/>
</dbReference>
<keyword evidence="3 5" id="KW-1133">Transmembrane helix</keyword>
<reference evidence="7 8" key="1">
    <citation type="journal article" date="2017" name="Nature">
        <title>The Apostasia genome and the evolution of orchids.</title>
        <authorList>
            <person name="Zhang G.Q."/>
            <person name="Liu K.W."/>
            <person name="Li Z."/>
            <person name="Lohaus R."/>
            <person name="Hsiao Y.Y."/>
            <person name="Niu S.C."/>
            <person name="Wang J.Y."/>
            <person name="Lin Y.C."/>
            <person name="Xu Q."/>
            <person name="Chen L.J."/>
            <person name="Yoshida K."/>
            <person name="Fujiwara S."/>
            <person name="Wang Z.W."/>
            <person name="Zhang Y.Q."/>
            <person name="Mitsuda N."/>
            <person name="Wang M."/>
            <person name="Liu G.H."/>
            <person name="Pecoraro L."/>
            <person name="Huang H.X."/>
            <person name="Xiao X.J."/>
            <person name="Lin M."/>
            <person name="Wu X.Y."/>
            <person name="Wu W.L."/>
            <person name="Chen Y.Y."/>
            <person name="Chang S.B."/>
            <person name="Sakamoto S."/>
            <person name="Ohme-Takagi M."/>
            <person name="Yagi M."/>
            <person name="Zeng S.J."/>
            <person name="Shen C.Y."/>
            <person name="Yeh C.M."/>
            <person name="Luo Y.B."/>
            <person name="Tsai W.C."/>
            <person name="Van de Peer Y."/>
            <person name="Liu Z.J."/>
        </authorList>
    </citation>
    <scope>NUCLEOTIDE SEQUENCE [LARGE SCALE GENOMIC DNA]</scope>
    <source>
        <strain evidence="8">cv. Shenzhen</strain>
        <tissue evidence="7">Stem</tissue>
    </source>
</reference>
<evidence type="ECO:0000256" key="1">
    <source>
        <dbReference type="ARBA" id="ARBA00004167"/>
    </source>
</evidence>
<dbReference type="PANTHER" id="PTHR31415:SF166">
    <property type="entry name" value="LATE EMBRYOGENESIS ABUNDANT (LEA) HYDROXYPROLINE-RICH GLYCOPROTEIN FAMILY"/>
    <property type="match status" value="1"/>
</dbReference>
<evidence type="ECO:0000313" key="7">
    <source>
        <dbReference type="EMBL" id="PKA65376.1"/>
    </source>
</evidence>
<keyword evidence="8" id="KW-1185">Reference proteome</keyword>
<comment type="subcellular location">
    <subcellularLocation>
        <location evidence="1">Membrane</location>
        <topology evidence="1">Single-pass membrane protein</topology>
    </subcellularLocation>
</comment>
<evidence type="ECO:0000313" key="8">
    <source>
        <dbReference type="Proteomes" id="UP000236161"/>
    </source>
</evidence>
<accession>A0A2I0BC53</accession>
<dbReference type="OrthoDB" id="1426517at2759"/>
<proteinExistence type="predicted"/>
<name>A0A2I0BC53_9ASPA</name>
<evidence type="ECO:0000256" key="4">
    <source>
        <dbReference type="ARBA" id="ARBA00023136"/>
    </source>
</evidence>
<keyword evidence="2 5" id="KW-0812">Transmembrane</keyword>
<dbReference type="Proteomes" id="UP000236161">
    <property type="component" value="Unassembled WGS sequence"/>
</dbReference>
<evidence type="ECO:0000256" key="5">
    <source>
        <dbReference type="SAM" id="Phobius"/>
    </source>
</evidence>
<dbReference type="PANTHER" id="PTHR31415">
    <property type="entry name" value="OS05G0367900 PROTEIN"/>
    <property type="match status" value="1"/>
</dbReference>
<gene>
    <name evidence="7" type="primary">NDR1</name>
    <name evidence="7" type="ORF">AXF42_Ash005710</name>
</gene>
<dbReference type="STRING" id="1088818.A0A2I0BC53"/>
<feature type="transmembrane region" description="Helical" evidence="5">
    <location>
        <begin position="22"/>
        <end position="44"/>
    </location>
</feature>